<dbReference type="Proteomes" id="UP000001312">
    <property type="component" value="Unassembled WGS sequence"/>
</dbReference>
<dbReference type="InParanoid" id="A7E5C5"/>
<keyword evidence="4" id="KW-1185">Reference proteome</keyword>
<evidence type="ECO:0000313" key="3">
    <source>
        <dbReference type="EMBL" id="EDN91097.1"/>
    </source>
</evidence>
<feature type="region of interest" description="Disordered" evidence="1">
    <location>
        <begin position="1"/>
        <end position="38"/>
    </location>
</feature>
<sequence>MAFSSPDPRNTQQVPFPQAKDRKRKRAQEDEGGSPFIIAPFQTGPRTSCSEYSVKDNLTILENTAVDIDQKDLDPLEYWRRQFWFGRSAFTSDQLAKLEPFVGGIMDKCTSYFMGTWRIYFPFLTSEVNIADLDVADRQNAHSMTLAVRAVVELFRLVKREKELHREILAFSMSIDHRNVSIYGHYPVIDGRNTTFYRHMIRSFDFTDLDGKDKWAAYRFTKNVHDIWMPIQLERIRSAVDNLPSDLNFEVSQQSEQSELEESELSYRKLTRGLQEAKLNRLTIDSLIRKNLKISSDD</sequence>
<evidence type="ECO:0000313" key="4">
    <source>
        <dbReference type="Proteomes" id="UP000001312"/>
    </source>
</evidence>
<reference evidence="4" key="1">
    <citation type="journal article" date="2011" name="PLoS Genet.">
        <title>Genomic analysis of the necrotrophic fungal pathogens Sclerotinia sclerotiorum and Botrytis cinerea.</title>
        <authorList>
            <person name="Amselem J."/>
            <person name="Cuomo C.A."/>
            <person name="van Kan J.A."/>
            <person name="Viaud M."/>
            <person name="Benito E.P."/>
            <person name="Couloux A."/>
            <person name="Coutinho P.M."/>
            <person name="de Vries R.P."/>
            <person name="Dyer P.S."/>
            <person name="Fillinger S."/>
            <person name="Fournier E."/>
            <person name="Gout L."/>
            <person name="Hahn M."/>
            <person name="Kohn L."/>
            <person name="Lapalu N."/>
            <person name="Plummer K.M."/>
            <person name="Pradier J.M."/>
            <person name="Quevillon E."/>
            <person name="Sharon A."/>
            <person name="Simon A."/>
            <person name="ten Have A."/>
            <person name="Tudzynski B."/>
            <person name="Tudzynski P."/>
            <person name="Wincker P."/>
            <person name="Andrew M."/>
            <person name="Anthouard V."/>
            <person name="Beever R.E."/>
            <person name="Beffa R."/>
            <person name="Benoit I."/>
            <person name="Bouzid O."/>
            <person name="Brault B."/>
            <person name="Chen Z."/>
            <person name="Choquer M."/>
            <person name="Collemare J."/>
            <person name="Cotton P."/>
            <person name="Danchin E.G."/>
            <person name="Da Silva C."/>
            <person name="Gautier A."/>
            <person name="Giraud C."/>
            <person name="Giraud T."/>
            <person name="Gonzalez C."/>
            <person name="Grossetete S."/>
            <person name="Guldener U."/>
            <person name="Henrissat B."/>
            <person name="Howlett B.J."/>
            <person name="Kodira C."/>
            <person name="Kretschmer M."/>
            <person name="Lappartient A."/>
            <person name="Leroch M."/>
            <person name="Levis C."/>
            <person name="Mauceli E."/>
            <person name="Neuveglise C."/>
            <person name="Oeser B."/>
            <person name="Pearson M."/>
            <person name="Poulain J."/>
            <person name="Poussereau N."/>
            <person name="Quesneville H."/>
            <person name="Rascle C."/>
            <person name="Schumacher J."/>
            <person name="Segurens B."/>
            <person name="Sexton A."/>
            <person name="Silva E."/>
            <person name="Sirven C."/>
            <person name="Soanes D.M."/>
            <person name="Talbot N.J."/>
            <person name="Templeton M."/>
            <person name="Yandava C."/>
            <person name="Yarden O."/>
            <person name="Zeng Q."/>
            <person name="Rollins J.A."/>
            <person name="Lebrun M.H."/>
            <person name="Dickman M."/>
        </authorList>
    </citation>
    <scope>NUCLEOTIDE SEQUENCE [LARGE SCALE GENOMIC DNA]</scope>
    <source>
        <strain evidence="4">ATCC 18683 / 1980 / Ss-1</strain>
    </source>
</reference>
<dbReference type="Pfam" id="PF25545">
    <property type="entry name" value="DUF7924"/>
    <property type="match status" value="1"/>
</dbReference>
<name>A7E5C5_SCLS1</name>
<dbReference type="InterPro" id="IPR057684">
    <property type="entry name" value="DUF7924"/>
</dbReference>
<protein>
    <recommendedName>
        <fullName evidence="2">DUF7924 domain-containing protein</fullName>
    </recommendedName>
</protein>
<accession>A7E5C5</accession>
<dbReference type="RefSeq" id="XP_001598411.1">
    <property type="nucleotide sequence ID" value="XM_001598361.1"/>
</dbReference>
<evidence type="ECO:0000256" key="1">
    <source>
        <dbReference type="SAM" id="MobiDB-lite"/>
    </source>
</evidence>
<dbReference type="PANTHER" id="PTHR42470">
    <property type="entry name" value="VAST DOMAIN-CONTAINING PROTEIN"/>
    <property type="match status" value="1"/>
</dbReference>
<dbReference type="GeneID" id="5494273"/>
<dbReference type="AlphaFoldDB" id="A7E5C5"/>
<dbReference type="PANTHER" id="PTHR42470:SF2">
    <property type="match status" value="1"/>
</dbReference>
<gene>
    <name evidence="3" type="ORF">SS1G_00500</name>
</gene>
<evidence type="ECO:0000259" key="2">
    <source>
        <dbReference type="Pfam" id="PF25545"/>
    </source>
</evidence>
<dbReference type="eggNOG" id="ENOG502SK65">
    <property type="taxonomic scope" value="Eukaryota"/>
</dbReference>
<dbReference type="EMBL" id="CH476621">
    <property type="protein sequence ID" value="EDN91097.1"/>
    <property type="molecule type" value="Genomic_DNA"/>
</dbReference>
<organism evidence="3 4">
    <name type="scientific">Sclerotinia sclerotiorum (strain ATCC 18683 / 1980 / Ss-1)</name>
    <name type="common">White mold</name>
    <name type="synonym">Whetzelinia sclerotiorum</name>
    <dbReference type="NCBI Taxonomy" id="665079"/>
    <lineage>
        <taxon>Eukaryota</taxon>
        <taxon>Fungi</taxon>
        <taxon>Dikarya</taxon>
        <taxon>Ascomycota</taxon>
        <taxon>Pezizomycotina</taxon>
        <taxon>Leotiomycetes</taxon>
        <taxon>Helotiales</taxon>
        <taxon>Sclerotiniaceae</taxon>
        <taxon>Sclerotinia</taxon>
    </lineage>
</organism>
<proteinExistence type="predicted"/>
<feature type="domain" description="DUF7924" evidence="2">
    <location>
        <begin position="85"/>
        <end position="240"/>
    </location>
</feature>
<dbReference type="HOGENOM" id="CLU_079139_0_0_1"/>
<dbReference type="KEGG" id="ssl:SS1G_00500"/>